<evidence type="ECO:0000259" key="1">
    <source>
        <dbReference type="Pfam" id="PF13454"/>
    </source>
</evidence>
<dbReference type="PANTHER" id="PTHR40254:SF1">
    <property type="entry name" value="BLR0577 PROTEIN"/>
    <property type="match status" value="1"/>
</dbReference>
<feature type="domain" description="FAD-dependent urate hydroxylase HpyO/Asp monooxygenase CreE-like FAD/NAD(P)-binding" evidence="1">
    <location>
        <begin position="5"/>
        <end position="145"/>
    </location>
</feature>
<dbReference type="InterPro" id="IPR038732">
    <property type="entry name" value="HpyO/CreE_NAD-binding"/>
</dbReference>
<dbReference type="RefSeq" id="WP_280602141.1">
    <property type="nucleotide sequence ID" value="NZ_JARXRN010000025.1"/>
</dbReference>
<gene>
    <name evidence="2" type="ORF">QFW80_11715</name>
</gene>
<organism evidence="2 3">
    <name type="scientific">Luteimonas rhizosphaericola</name>
    <dbReference type="NCBI Taxonomy" id="3042024"/>
    <lineage>
        <taxon>Bacteria</taxon>
        <taxon>Pseudomonadati</taxon>
        <taxon>Pseudomonadota</taxon>
        <taxon>Gammaproteobacteria</taxon>
        <taxon>Lysobacterales</taxon>
        <taxon>Lysobacteraceae</taxon>
        <taxon>Luteimonas</taxon>
    </lineage>
</organism>
<protein>
    <submittedName>
        <fullName evidence="2">FAD/NAD(P)-binding protein</fullName>
    </submittedName>
</protein>
<evidence type="ECO:0000313" key="3">
    <source>
        <dbReference type="Proteomes" id="UP001156831"/>
    </source>
</evidence>
<dbReference type="PANTHER" id="PTHR40254">
    <property type="entry name" value="BLR0577 PROTEIN"/>
    <property type="match status" value="1"/>
</dbReference>
<reference evidence="2 3" key="1">
    <citation type="submission" date="2023-04" db="EMBL/GenBank/DDBJ databases">
        <title>Luteimonas sp. M1R5S18.</title>
        <authorList>
            <person name="Sun J.-Q."/>
        </authorList>
    </citation>
    <scope>NUCLEOTIDE SEQUENCE [LARGE SCALE GENOMIC DNA]</scope>
    <source>
        <strain evidence="2 3">M1R5S18</strain>
    </source>
</reference>
<accession>A0ABT6JKI0</accession>
<evidence type="ECO:0000313" key="2">
    <source>
        <dbReference type="EMBL" id="MDH5831183.1"/>
    </source>
</evidence>
<dbReference type="EMBL" id="JARXRN010000025">
    <property type="protein sequence ID" value="MDH5831183.1"/>
    <property type="molecule type" value="Genomic_DNA"/>
</dbReference>
<dbReference type="Proteomes" id="UP001156831">
    <property type="component" value="Unassembled WGS sequence"/>
</dbReference>
<dbReference type="SUPFAM" id="SSF51905">
    <property type="entry name" value="FAD/NAD(P)-binding domain"/>
    <property type="match status" value="1"/>
</dbReference>
<dbReference type="InterPro" id="IPR036188">
    <property type="entry name" value="FAD/NAD-bd_sf"/>
</dbReference>
<dbReference type="Gene3D" id="3.50.50.60">
    <property type="entry name" value="FAD/NAD(P)-binding domain"/>
    <property type="match status" value="1"/>
</dbReference>
<name>A0ABT6JKI0_9GAMM</name>
<comment type="caution">
    <text evidence="2">The sequence shown here is derived from an EMBL/GenBank/DDBJ whole genome shotgun (WGS) entry which is preliminary data.</text>
</comment>
<sequence>MRITIIGAGFSGTTLASLLASPRDDAPQVCLVGTPATFGSGVAYGEARQEHLLNVRARHLGIDPGHTGDFADWLSLGERGRDGFMPRIAYGEYLRERLKEAVEQSSNLTCIDQEVIAVERVLDGFDIHLADGSQFRSERVVLAPGALPPQRLAGVGPRLARSERYIGWPWYEDALDRIPADARVLLVGTGLTMADVVVSLRRRQHRGQIVAISRRGLLPRSHLPQPSDALSLPPRVLYALRAGDLHALVSALRSLAPAVADWRALVDALRPHTQAFWQALSPVQRARFARHLRTHWETFRHRLAPQVATELDGLLQSGQLEVRAARLLRAGVVEGGIEVVMRGRGRAHAQVARFDVMVRATGLDTDIERTTHPLVTHLREAGQIRADPLGFGVEVDPQLQVIDRAGRTVPGLYCLGPLLRGRLWEITAIPELRDAAQALAPRLLARDPEASGGAASPVRWPLAAQVENTR</sequence>
<dbReference type="InterPro" id="IPR052189">
    <property type="entry name" value="L-asp_N-monooxygenase_NS-form"/>
</dbReference>
<proteinExistence type="predicted"/>
<keyword evidence="3" id="KW-1185">Reference proteome</keyword>
<dbReference type="Pfam" id="PF13454">
    <property type="entry name" value="NAD_binding_9"/>
    <property type="match status" value="1"/>
</dbReference>